<sequence length="87" mass="9475">MKAIKKFILLTMSIAMVTGCDVGDKEELSTEATYAQEAFGNIESLTEKLSLNIGSLSGSTHGFNNYLIEKLSGFDYVNLDGEIINYG</sequence>
<evidence type="ECO:0000313" key="2">
    <source>
        <dbReference type="Proteomes" id="UP000188637"/>
    </source>
</evidence>
<name>A0ACC8XJE3_9FIRM</name>
<comment type="caution">
    <text evidence="1">The sequence shown here is derived from an EMBL/GenBank/DDBJ whole genome shotgun (WGS) entry which is preliminary data.</text>
</comment>
<dbReference type="Proteomes" id="UP000188637">
    <property type="component" value="Unassembled WGS sequence"/>
</dbReference>
<keyword evidence="2" id="KW-1185">Reference proteome</keyword>
<protein>
    <submittedName>
        <fullName evidence="1">Uncharacterized protein</fullName>
    </submittedName>
</protein>
<organism evidence="1 2">
    <name type="scientific">Candidatus Epulonipiscium fishelsonii</name>
    <dbReference type="NCBI Taxonomy" id="77094"/>
    <lineage>
        <taxon>Bacteria</taxon>
        <taxon>Bacillati</taxon>
        <taxon>Bacillota</taxon>
        <taxon>Clostridia</taxon>
        <taxon>Lachnospirales</taxon>
        <taxon>Lachnospiraceae</taxon>
        <taxon>Candidatus Epulonipiscium</taxon>
    </lineage>
</organism>
<proteinExistence type="predicted"/>
<reference evidence="1" key="1">
    <citation type="submission" date="2016-08" db="EMBL/GenBank/DDBJ databases">
        <authorList>
            <person name="Ngugi D.K."/>
            <person name="Miyake S."/>
            <person name="Stingl U."/>
        </authorList>
    </citation>
    <scope>NUCLEOTIDE SEQUENCE</scope>
    <source>
        <strain evidence="1">SCG-D08WGA-EpuloA1</strain>
    </source>
</reference>
<evidence type="ECO:0000313" key="1">
    <source>
        <dbReference type="EMBL" id="ONI46551.1"/>
    </source>
</evidence>
<dbReference type="EMBL" id="LJHD01000003">
    <property type="protein sequence ID" value="ONI46551.1"/>
    <property type="molecule type" value="Genomic_DNA"/>
</dbReference>
<accession>A0ACC8XJE3</accession>
<gene>
    <name evidence="1" type="ORF">AN640_03125</name>
</gene>